<accession>A0A0F6IBH1</accession>
<dbReference type="EMBL" id="AKWR02000173">
    <property type="protein sequence ID" value="EMJ35396.1"/>
    <property type="molecule type" value="Genomic_DNA"/>
</dbReference>
<dbReference type="AlphaFoldDB" id="A0A0F6IBH1"/>
<dbReference type="PANTHER" id="PTHR43312:SF1">
    <property type="entry name" value="NADP-DEPENDENT OXIDOREDUCTASE DOMAIN-CONTAINING PROTEIN"/>
    <property type="match status" value="1"/>
</dbReference>
<sequence length="200" mass="22279">MLSSLALGTVQFGLPYGIANEKGQIGLEEASEILNEARKNGIKTIDTAVVYGDSEKRLGQIGVANWDIVSKLPPVPKSASNIQKWAVETVTNSISRLRVSKLSGLLLHQPETLLEREGEKLYEALNYLKLQKIVNKIGISIYDPNKIDSYLSKYDLDIIQLPMNVLDKRLLNLNRLSELKKENRNSCSLNIFTGFIAHGI</sequence>
<evidence type="ECO:0000313" key="3">
    <source>
        <dbReference type="Proteomes" id="UP000012164"/>
    </source>
</evidence>
<dbReference type="Pfam" id="PF00248">
    <property type="entry name" value="Aldo_ket_red"/>
    <property type="match status" value="1"/>
</dbReference>
<dbReference type="InterPro" id="IPR053135">
    <property type="entry name" value="AKR2_Oxidoreductase"/>
</dbReference>
<evidence type="ECO:0000259" key="1">
    <source>
        <dbReference type="Pfam" id="PF00248"/>
    </source>
</evidence>
<dbReference type="Proteomes" id="UP000012164">
    <property type="component" value="Unassembled WGS sequence"/>
</dbReference>
<dbReference type="CDD" id="cd19097">
    <property type="entry name" value="AKR_unchar"/>
    <property type="match status" value="1"/>
</dbReference>
<feature type="domain" description="NADP-dependent oxidoreductase" evidence="1">
    <location>
        <begin position="5"/>
        <end position="169"/>
    </location>
</feature>
<dbReference type="SUPFAM" id="SSF51430">
    <property type="entry name" value="NAD(P)-linked oxidoreductase"/>
    <property type="match status" value="1"/>
</dbReference>
<dbReference type="InterPro" id="IPR036812">
    <property type="entry name" value="NAD(P)_OxRdtase_dom_sf"/>
</dbReference>
<reference evidence="2 3" key="1">
    <citation type="submission" date="2013-01" db="EMBL/GenBank/DDBJ databases">
        <authorList>
            <person name="Harkins D.M."/>
            <person name="Durkin A.S."/>
            <person name="Brinkac L.M."/>
            <person name="Haft D.H."/>
            <person name="Selengut J.D."/>
            <person name="Sanka R."/>
            <person name="DePew J."/>
            <person name="Purushe J."/>
            <person name="Peacock S.J."/>
            <person name="Thaipadungpanit J."/>
            <person name="Wuthiekanun V.W."/>
            <person name="Day N.P."/>
            <person name="Vinetz J.M."/>
            <person name="Sutton G.G."/>
            <person name="Nierman W.C."/>
            <person name="Fouts D.E."/>
        </authorList>
    </citation>
    <scope>NUCLEOTIDE SEQUENCE [LARGE SCALE GENOMIC DNA]</scope>
    <source>
        <strain evidence="2 3">FPW1039</strain>
    </source>
</reference>
<proteinExistence type="predicted"/>
<name>A0A0F6IBH1_LEPIR</name>
<organism evidence="2 3">
    <name type="scientific">Leptospira interrogans str. FPW1039</name>
    <dbReference type="NCBI Taxonomy" id="1193040"/>
    <lineage>
        <taxon>Bacteria</taxon>
        <taxon>Pseudomonadati</taxon>
        <taxon>Spirochaetota</taxon>
        <taxon>Spirochaetia</taxon>
        <taxon>Leptospirales</taxon>
        <taxon>Leptospiraceae</taxon>
        <taxon>Leptospira</taxon>
    </lineage>
</organism>
<protein>
    <submittedName>
        <fullName evidence="2">Oxidoreductase, aldo/keto reductase family protein</fullName>
    </submittedName>
</protein>
<dbReference type="PANTHER" id="PTHR43312">
    <property type="entry name" value="D-THREO-ALDOSE 1-DEHYDROGENASE"/>
    <property type="match status" value="1"/>
</dbReference>
<gene>
    <name evidence="2" type="ORF">LEP1GSC079_0167</name>
</gene>
<dbReference type="InterPro" id="IPR023210">
    <property type="entry name" value="NADP_OxRdtase_dom"/>
</dbReference>
<evidence type="ECO:0000313" key="2">
    <source>
        <dbReference type="EMBL" id="EMJ35396.1"/>
    </source>
</evidence>
<dbReference type="Gene3D" id="3.20.20.100">
    <property type="entry name" value="NADP-dependent oxidoreductase domain"/>
    <property type="match status" value="1"/>
</dbReference>
<comment type="caution">
    <text evidence="2">The sequence shown here is derived from an EMBL/GenBank/DDBJ whole genome shotgun (WGS) entry which is preliminary data.</text>
</comment>